<dbReference type="Pfam" id="PF00271">
    <property type="entry name" value="Helicase_C"/>
    <property type="match status" value="1"/>
</dbReference>
<dbReference type="AlphaFoldDB" id="A0A8H6E8S3"/>
<dbReference type="InterPro" id="IPR007502">
    <property type="entry name" value="Helicase-assoc_dom"/>
</dbReference>
<accession>A0A8H6E8S3</accession>
<organism evidence="5 6">
    <name type="scientific">Petromyces alliaceus</name>
    <name type="common">Aspergillus alliaceus</name>
    <dbReference type="NCBI Taxonomy" id="209559"/>
    <lineage>
        <taxon>Eukaryota</taxon>
        <taxon>Fungi</taxon>
        <taxon>Dikarya</taxon>
        <taxon>Ascomycota</taxon>
        <taxon>Pezizomycotina</taxon>
        <taxon>Eurotiomycetes</taxon>
        <taxon>Eurotiomycetidae</taxon>
        <taxon>Eurotiales</taxon>
        <taxon>Aspergillaceae</taxon>
        <taxon>Aspergillus</taxon>
        <taxon>Aspergillus subgen. Circumdati</taxon>
    </lineage>
</organism>
<dbReference type="CDD" id="cd18791">
    <property type="entry name" value="SF2_C_RHA"/>
    <property type="match status" value="1"/>
</dbReference>
<dbReference type="EMBL" id="SPNV01000065">
    <property type="protein sequence ID" value="KAF5862788.1"/>
    <property type="molecule type" value="Genomic_DNA"/>
</dbReference>
<dbReference type="PROSITE" id="PS51194">
    <property type="entry name" value="HELICASE_CTER"/>
    <property type="match status" value="1"/>
</dbReference>
<evidence type="ECO:0000313" key="5">
    <source>
        <dbReference type="EMBL" id="KAF5862788.1"/>
    </source>
</evidence>
<dbReference type="InterPro" id="IPR048333">
    <property type="entry name" value="HA2_WH"/>
</dbReference>
<name>A0A8H6E8S3_PETAA</name>
<dbReference type="SMART" id="SM00490">
    <property type="entry name" value="HELICc"/>
    <property type="match status" value="1"/>
</dbReference>
<comment type="caution">
    <text evidence="5">The sequence shown here is derived from an EMBL/GenBank/DDBJ whole genome shotgun (WGS) entry which is preliminary data.</text>
</comment>
<sequence length="705" mass="79593">MYCTIGSLLNMLNSTFYLDSFSHTILDEVHERALELMLFLRKFVDRHQALGLKEPKIIVMSATLDTDLFASYFQNPSKDGGHLPAPHVHIPGRAFPMGKHYLDEIIVSLFKAYSPQARSLLVHEPQTAKYLRRYNLLTIPEHPDSDERENDGNQHSNNPTVSQVIPPVYGEEGALIPIGLICAVICYILSSTDKGSILVFLLGLRHIMNVETVIRKYGKVLGCDFSDEGRYRIMQLHTNLADSEKELFSPATPNHRRIILSTDVAEASITISDVKFVTDTGKVNQRIYEPRSKTARLTCCRISQSSSAQRAGRAGRVQEGEYFALFTKDMHKSFRVTRFPVMMQEDLQQTALQVKRVAFASSIQDTLRDSIEPPDEAKVDLAVNNLQLMGALDEREELTSLGDVLSEFPLDPCYAKLVLLGVIFRCLDPLLIIGSTGGDQSLFCSSANQEARKEVHRSRVSRNTWSDHLSAVNAFKATRDVWYRMDRASAFKFAVSKHIRFDRVCEVLHSSRHTLRFLAKKRLIPWHARLDENVQFGGADLNTNSWRVPLIKALLYHAAYPNLAAPSSALRRRYFTKTNDVTHMSPSSVNYARRPRCLFLFDSLNKPSLVDTSFLMQTSHVTPLAACILGGRLQGSGRKVHMDLWLDFLVQANNGAEGDRAARLLVELRKTLLMTGMLILYILSASIQRHIGHNVNVARYYTIQI</sequence>
<evidence type="ECO:0000256" key="3">
    <source>
        <dbReference type="SAM" id="MobiDB-lite"/>
    </source>
</evidence>
<keyword evidence="2" id="KW-0067">ATP-binding</keyword>
<feature type="region of interest" description="Disordered" evidence="3">
    <location>
        <begin position="141"/>
        <end position="161"/>
    </location>
</feature>
<evidence type="ECO:0000256" key="2">
    <source>
        <dbReference type="ARBA" id="ARBA00022840"/>
    </source>
</evidence>
<proteinExistence type="predicted"/>
<keyword evidence="1" id="KW-0547">Nucleotide-binding</keyword>
<dbReference type="InterPro" id="IPR001650">
    <property type="entry name" value="Helicase_C-like"/>
</dbReference>
<protein>
    <recommendedName>
        <fullName evidence="4">Helicase C-terminal domain-containing protein</fullName>
    </recommendedName>
</protein>
<dbReference type="InterPro" id="IPR027417">
    <property type="entry name" value="P-loop_NTPase"/>
</dbReference>
<reference evidence="5 6" key="1">
    <citation type="submission" date="2019-04" db="EMBL/GenBank/DDBJ databases">
        <title>Aspergillus burnettii sp. nov., novel species from soil in southeast Queensland.</title>
        <authorList>
            <person name="Gilchrist C.L.M."/>
            <person name="Pitt J.I."/>
            <person name="Lange L."/>
            <person name="Lacey H.J."/>
            <person name="Vuong D."/>
            <person name="Midgley D.J."/>
            <person name="Greenfield P."/>
            <person name="Bradbury M."/>
            <person name="Lacey E."/>
            <person name="Busk P.K."/>
            <person name="Pilgaard B."/>
            <person name="Chooi Y.H."/>
            <person name="Piggott A.M."/>
        </authorList>
    </citation>
    <scope>NUCLEOTIDE SEQUENCE [LARGE SCALE GENOMIC DNA]</scope>
    <source>
        <strain evidence="5 6">FRR 5400</strain>
    </source>
</reference>
<dbReference type="SUPFAM" id="SSF52540">
    <property type="entry name" value="P-loop containing nucleoside triphosphate hydrolases"/>
    <property type="match status" value="2"/>
</dbReference>
<dbReference type="PANTHER" id="PTHR18934:SF145">
    <property type="entry name" value="ATP-DEPENDENT RNA HELICASE DHX57-RELATED"/>
    <property type="match status" value="1"/>
</dbReference>
<gene>
    <name evidence="5" type="ORF">ETB97_011136</name>
</gene>
<keyword evidence="6" id="KW-1185">Reference proteome</keyword>
<feature type="domain" description="Helicase C-terminal" evidence="4">
    <location>
        <begin position="184"/>
        <end position="358"/>
    </location>
</feature>
<evidence type="ECO:0000259" key="4">
    <source>
        <dbReference type="PROSITE" id="PS51194"/>
    </source>
</evidence>
<dbReference type="Pfam" id="PF04408">
    <property type="entry name" value="WHD_HA2"/>
    <property type="match status" value="1"/>
</dbReference>
<dbReference type="PANTHER" id="PTHR18934">
    <property type="entry name" value="ATP-DEPENDENT RNA HELICASE"/>
    <property type="match status" value="1"/>
</dbReference>
<dbReference type="Gene3D" id="1.20.120.1080">
    <property type="match status" value="1"/>
</dbReference>
<evidence type="ECO:0000256" key="1">
    <source>
        <dbReference type="ARBA" id="ARBA00022741"/>
    </source>
</evidence>
<dbReference type="Gene3D" id="3.40.50.300">
    <property type="entry name" value="P-loop containing nucleotide triphosphate hydrolases"/>
    <property type="match status" value="2"/>
</dbReference>
<dbReference type="SMART" id="SM00847">
    <property type="entry name" value="HA2"/>
    <property type="match status" value="1"/>
</dbReference>
<dbReference type="GO" id="GO:0005524">
    <property type="term" value="F:ATP binding"/>
    <property type="evidence" value="ECO:0007669"/>
    <property type="project" value="UniProtKB-KW"/>
</dbReference>
<evidence type="ECO:0000313" key="6">
    <source>
        <dbReference type="Proteomes" id="UP000541154"/>
    </source>
</evidence>
<dbReference type="GO" id="GO:0003723">
    <property type="term" value="F:RNA binding"/>
    <property type="evidence" value="ECO:0007669"/>
    <property type="project" value="TreeGrafter"/>
</dbReference>
<dbReference type="Proteomes" id="UP000541154">
    <property type="component" value="Unassembled WGS sequence"/>
</dbReference>
<dbReference type="GO" id="GO:0004386">
    <property type="term" value="F:helicase activity"/>
    <property type="evidence" value="ECO:0007669"/>
    <property type="project" value="TreeGrafter"/>
</dbReference>